<proteinExistence type="predicted"/>
<protein>
    <submittedName>
        <fullName evidence="1">Uncharacterized protein</fullName>
    </submittedName>
</protein>
<dbReference type="AlphaFoldDB" id="A0A4Y9YXL4"/>
<sequence length="98" mass="10325">MHHASWAARAIESIVLSMSAPGDVERVPRVSALESEHNHPPELLSHAYAEFHTATTAATPPHPKTKPALALVAGGSSALLMPTANKGPLLRSLLPKLP</sequence>
<name>A0A4Y9YXL4_9AGAM</name>
<evidence type="ECO:0000313" key="1">
    <source>
        <dbReference type="EMBL" id="TFY66311.1"/>
    </source>
</evidence>
<reference evidence="1 2" key="1">
    <citation type="submission" date="2019-02" db="EMBL/GenBank/DDBJ databases">
        <title>Genome sequencing of the rare red list fungi Dentipellis fragilis.</title>
        <authorList>
            <person name="Buettner E."/>
            <person name="Kellner H."/>
        </authorList>
    </citation>
    <scope>NUCLEOTIDE SEQUENCE [LARGE SCALE GENOMIC DNA]</scope>
    <source>
        <strain evidence="1 2">DSM 105465</strain>
    </source>
</reference>
<gene>
    <name evidence="1" type="ORF">EVG20_g4775</name>
</gene>
<dbReference type="Proteomes" id="UP000298327">
    <property type="component" value="Unassembled WGS sequence"/>
</dbReference>
<comment type="caution">
    <text evidence="1">The sequence shown here is derived from an EMBL/GenBank/DDBJ whole genome shotgun (WGS) entry which is preliminary data.</text>
</comment>
<organism evidence="1 2">
    <name type="scientific">Dentipellis fragilis</name>
    <dbReference type="NCBI Taxonomy" id="205917"/>
    <lineage>
        <taxon>Eukaryota</taxon>
        <taxon>Fungi</taxon>
        <taxon>Dikarya</taxon>
        <taxon>Basidiomycota</taxon>
        <taxon>Agaricomycotina</taxon>
        <taxon>Agaricomycetes</taxon>
        <taxon>Russulales</taxon>
        <taxon>Hericiaceae</taxon>
        <taxon>Dentipellis</taxon>
    </lineage>
</organism>
<keyword evidence="2" id="KW-1185">Reference proteome</keyword>
<accession>A0A4Y9YXL4</accession>
<evidence type="ECO:0000313" key="2">
    <source>
        <dbReference type="Proteomes" id="UP000298327"/>
    </source>
</evidence>
<dbReference type="EMBL" id="SEOQ01000258">
    <property type="protein sequence ID" value="TFY66311.1"/>
    <property type="molecule type" value="Genomic_DNA"/>
</dbReference>